<keyword evidence="2" id="KW-1015">Disulfide bond</keyword>
<evidence type="ECO:0000256" key="3">
    <source>
        <dbReference type="PROSITE-ProRule" id="PRU00059"/>
    </source>
</evidence>
<dbReference type="CDD" id="cd00041">
    <property type="entry name" value="CUB"/>
    <property type="match status" value="1"/>
</dbReference>
<dbReference type="EMBL" id="ADBV01013915">
    <property type="protein sequence ID" value="EJW73518.1"/>
    <property type="molecule type" value="Genomic_DNA"/>
</dbReference>
<organism evidence="5 6">
    <name type="scientific">Wuchereria bancrofti</name>
    <dbReference type="NCBI Taxonomy" id="6293"/>
    <lineage>
        <taxon>Eukaryota</taxon>
        <taxon>Metazoa</taxon>
        <taxon>Ecdysozoa</taxon>
        <taxon>Nematoda</taxon>
        <taxon>Chromadorea</taxon>
        <taxon>Rhabditida</taxon>
        <taxon>Spirurina</taxon>
        <taxon>Spiruromorpha</taxon>
        <taxon>Filarioidea</taxon>
        <taxon>Onchocercidae</taxon>
        <taxon>Wuchereria</taxon>
    </lineage>
</organism>
<dbReference type="AlphaFoldDB" id="J9DV21"/>
<dbReference type="InterPro" id="IPR000859">
    <property type="entry name" value="CUB_dom"/>
</dbReference>
<accession>J9DV21</accession>
<name>J9DV21_WUCBA</name>
<dbReference type="PANTHER" id="PTHR24251">
    <property type="entry name" value="OVOCHYMASE-RELATED"/>
    <property type="match status" value="1"/>
</dbReference>
<dbReference type="SMART" id="SM00042">
    <property type="entry name" value="CUB"/>
    <property type="match status" value="1"/>
</dbReference>
<reference evidence="6" key="1">
    <citation type="submission" date="2012-08" db="EMBL/GenBank/DDBJ databases">
        <title>The Genome Sequence of Wuchereria bancrofti.</title>
        <authorList>
            <person name="Nutman T.B."/>
            <person name="Fink D.L."/>
            <person name="Russ C."/>
            <person name="Young S."/>
            <person name="Zeng Q."/>
            <person name="Koehrsen M."/>
            <person name="Alvarado L."/>
            <person name="Berlin A."/>
            <person name="Chapman S.B."/>
            <person name="Chen Z."/>
            <person name="Freedman E."/>
            <person name="Gellesch M."/>
            <person name="Goldberg J."/>
            <person name="Griggs A."/>
            <person name="Gujja S."/>
            <person name="Heilman E.R."/>
            <person name="Heiman D."/>
            <person name="Hepburn T."/>
            <person name="Howarth C."/>
            <person name="Jen D."/>
            <person name="Larson L."/>
            <person name="Lewis B."/>
            <person name="Mehta T."/>
            <person name="Park D."/>
            <person name="Pearson M."/>
            <person name="Roberts A."/>
            <person name="Saif S."/>
            <person name="Shea T."/>
            <person name="Shenoy N."/>
            <person name="Sisk P."/>
            <person name="Stolte C."/>
            <person name="Sykes S."/>
            <person name="Walk T."/>
            <person name="White J."/>
            <person name="Yandava C."/>
            <person name="Haas B."/>
            <person name="Henn M.R."/>
            <person name="Nusbaum C."/>
            <person name="Birren B."/>
        </authorList>
    </citation>
    <scope>NUCLEOTIDE SEQUENCE [LARGE SCALE GENOMIC DNA]</scope>
    <source>
        <strain evidence="6">NA</strain>
    </source>
</reference>
<comment type="caution">
    <text evidence="5">The sequence shown here is derived from an EMBL/GenBank/DDBJ whole genome shotgun (WGS) entry which is preliminary data.</text>
</comment>
<evidence type="ECO:0000313" key="6">
    <source>
        <dbReference type="Proteomes" id="UP000004810"/>
    </source>
</evidence>
<sequence length="175" mass="19817">MTGKVSFIPAKAGDECGAVIEMKWNETIQLHSPNYPNLYPKSIECIWLIKAPNGYSIRFNLTHYTVLSYHPQRLDVKTWRSNFATNVTCQNSQGILEGSVTFYNGNNTNMEILERFCHNLKQPKVVISTTEQSITILELHQIFSTVIIIVKNFLLSMTAPHSSPAFAGMNDTFRS</sequence>
<evidence type="ECO:0000256" key="2">
    <source>
        <dbReference type="ARBA" id="ARBA00023157"/>
    </source>
</evidence>
<dbReference type="Proteomes" id="UP000004810">
    <property type="component" value="Unassembled WGS sequence"/>
</dbReference>
<comment type="caution">
    <text evidence="3">Lacks conserved residue(s) required for the propagation of feature annotation.</text>
</comment>
<dbReference type="SUPFAM" id="SSF49854">
    <property type="entry name" value="Spermadhesin, CUB domain"/>
    <property type="match status" value="1"/>
</dbReference>
<protein>
    <recommendedName>
        <fullName evidence="4">CUB domain-containing protein</fullName>
    </recommendedName>
</protein>
<keyword evidence="1" id="KW-0677">Repeat</keyword>
<dbReference type="InterPro" id="IPR035914">
    <property type="entry name" value="Sperma_CUB_dom_sf"/>
</dbReference>
<dbReference type="Pfam" id="PF00431">
    <property type="entry name" value="CUB"/>
    <property type="match status" value="1"/>
</dbReference>
<gene>
    <name evidence="5" type="ORF">WUBG_15575</name>
</gene>
<evidence type="ECO:0000313" key="5">
    <source>
        <dbReference type="EMBL" id="EJW73518.1"/>
    </source>
</evidence>
<dbReference type="Gene3D" id="2.60.120.290">
    <property type="entry name" value="Spermadhesin, CUB domain"/>
    <property type="match status" value="1"/>
</dbReference>
<proteinExistence type="predicted"/>
<evidence type="ECO:0000256" key="1">
    <source>
        <dbReference type="ARBA" id="ARBA00022737"/>
    </source>
</evidence>
<evidence type="ECO:0000259" key="4">
    <source>
        <dbReference type="PROSITE" id="PS01180"/>
    </source>
</evidence>
<dbReference type="PROSITE" id="PS01180">
    <property type="entry name" value="CUB"/>
    <property type="match status" value="1"/>
</dbReference>
<feature type="domain" description="CUB" evidence="4">
    <location>
        <begin position="16"/>
        <end position="160"/>
    </location>
</feature>